<dbReference type="Proteomes" id="UP000294498">
    <property type="component" value="Unassembled WGS sequence"/>
</dbReference>
<comment type="caution">
    <text evidence="2">The sequence shown here is derived from an EMBL/GenBank/DDBJ whole genome shotgun (WGS) entry which is preliminary data.</text>
</comment>
<dbReference type="AlphaFoldDB" id="A0A4V3GKX6"/>
<reference evidence="2 3" key="1">
    <citation type="submission" date="2019-03" db="EMBL/GenBank/DDBJ databases">
        <title>Genomic Encyclopedia of Type Strains, Phase IV (KMG-IV): sequencing the most valuable type-strain genomes for metagenomic binning, comparative biology and taxonomic classification.</title>
        <authorList>
            <person name="Goeker M."/>
        </authorList>
    </citation>
    <scope>NUCLEOTIDE SEQUENCE [LARGE SCALE GENOMIC DNA]</scope>
    <source>
        <strain evidence="2 3">DSM 100059</strain>
    </source>
</reference>
<protein>
    <submittedName>
        <fullName evidence="2">Uncharacterized protein</fullName>
    </submittedName>
</protein>
<evidence type="ECO:0000256" key="1">
    <source>
        <dbReference type="SAM" id="MobiDB-lite"/>
    </source>
</evidence>
<evidence type="ECO:0000313" key="2">
    <source>
        <dbReference type="EMBL" id="TDW97342.1"/>
    </source>
</evidence>
<proteinExistence type="predicted"/>
<keyword evidence="3" id="KW-1185">Reference proteome</keyword>
<sequence>MEEQLTKDNIQPGTALDALVRANQDLTMLYPDEVNDALKQPPWIRIYFRKQHPELGPPGSRVAYPLAIRDIREWMVNHQDLPQTGDSSTSEKGGSHGH</sequence>
<dbReference type="EMBL" id="SODV01000002">
    <property type="protein sequence ID" value="TDW97342.1"/>
    <property type="molecule type" value="Genomic_DNA"/>
</dbReference>
<name>A0A4V3GKX6_9BACT</name>
<accession>A0A4V3GKX6</accession>
<feature type="region of interest" description="Disordered" evidence="1">
    <location>
        <begin position="77"/>
        <end position="98"/>
    </location>
</feature>
<gene>
    <name evidence="2" type="ORF">EDB95_5189</name>
</gene>
<feature type="compositionally biased region" description="Polar residues" evidence="1">
    <location>
        <begin position="80"/>
        <end position="92"/>
    </location>
</feature>
<dbReference type="RefSeq" id="WP_133999415.1">
    <property type="nucleotide sequence ID" value="NZ_SODV01000002.1"/>
</dbReference>
<evidence type="ECO:0000313" key="3">
    <source>
        <dbReference type="Proteomes" id="UP000294498"/>
    </source>
</evidence>
<dbReference type="OrthoDB" id="9774675at2"/>
<organism evidence="2 3">
    <name type="scientific">Dinghuibacter silviterrae</name>
    <dbReference type="NCBI Taxonomy" id="1539049"/>
    <lineage>
        <taxon>Bacteria</taxon>
        <taxon>Pseudomonadati</taxon>
        <taxon>Bacteroidota</taxon>
        <taxon>Chitinophagia</taxon>
        <taxon>Chitinophagales</taxon>
        <taxon>Chitinophagaceae</taxon>
        <taxon>Dinghuibacter</taxon>
    </lineage>
</organism>